<keyword evidence="5 11" id="KW-0378">Hydrolase</keyword>
<evidence type="ECO:0000256" key="8">
    <source>
        <dbReference type="SAM" id="MobiDB-lite"/>
    </source>
</evidence>
<dbReference type="PROSITE" id="PS51935">
    <property type="entry name" value="NLPC_P60"/>
    <property type="match status" value="1"/>
</dbReference>
<evidence type="ECO:0000256" key="1">
    <source>
        <dbReference type="ARBA" id="ARBA00007074"/>
    </source>
</evidence>
<dbReference type="SUPFAM" id="SSF54001">
    <property type="entry name" value="Cysteine proteinases"/>
    <property type="match status" value="1"/>
</dbReference>
<protein>
    <submittedName>
        <fullName evidence="11">NlpC/P60 family lipoprotein</fullName>
        <ecNumber evidence="11">3.4.-.-</ecNumber>
    </submittedName>
</protein>
<evidence type="ECO:0000256" key="4">
    <source>
        <dbReference type="ARBA" id="ARBA00022729"/>
    </source>
</evidence>
<evidence type="ECO:0000259" key="10">
    <source>
        <dbReference type="PROSITE" id="PS51935"/>
    </source>
</evidence>
<feature type="signal peptide" evidence="9">
    <location>
        <begin position="1"/>
        <end position="27"/>
    </location>
</feature>
<evidence type="ECO:0000256" key="6">
    <source>
        <dbReference type="ARBA" id="ARBA00022807"/>
    </source>
</evidence>
<keyword evidence="6" id="KW-0788">Thiol protease</keyword>
<keyword evidence="3" id="KW-0645">Protease</keyword>
<feature type="chain" id="PRO_5016878876" evidence="9">
    <location>
        <begin position="28"/>
        <end position="454"/>
    </location>
</feature>
<feature type="compositionally biased region" description="Basic and acidic residues" evidence="8">
    <location>
        <begin position="228"/>
        <end position="239"/>
    </location>
</feature>
<dbReference type="Gene3D" id="3.90.1720.10">
    <property type="entry name" value="endopeptidase domain like (from Nostoc punctiforme)"/>
    <property type="match status" value="1"/>
</dbReference>
<gene>
    <name evidence="11" type="primary">cwlO_2</name>
    <name evidence="11" type="ORF">NCTC12360_03716</name>
</gene>
<dbReference type="OrthoDB" id="1654978at2"/>
<evidence type="ECO:0000256" key="2">
    <source>
        <dbReference type="ARBA" id="ARBA00022490"/>
    </source>
</evidence>
<evidence type="ECO:0000256" key="9">
    <source>
        <dbReference type="SAM" id="SignalP"/>
    </source>
</evidence>
<dbReference type="GO" id="GO:0006508">
    <property type="term" value="P:proteolysis"/>
    <property type="evidence" value="ECO:0007669"/>
    <property type="project" value="UniProtKB-KW"/>
</dbReference>
<accession>A0A376H5E4</accession>
<feature type="coiled-coil region" evidence="7">
    <location>
        <begin position="27"/>
        <end position="103"/>
    </location>
</feature>
<name>A0A376H5E4_ENTGA</name>
<dbReference type="AlphaFoldDB" id="A0A376H5E4"/>
<feature type="domain" description="NlpC/P60" evidence="10">
    <location>
        <begin position="336"/>
        <end position="454"/>
    </location>
</feature>
<keyword evidence="4 9" id="KW-0732">Signal</keyword>
<dbReference type="EMBL" id="UFYW01000001">
    <property type="protein sequence ID" value="STD85162.1"/>
    <property type="molecule type" value="Genomic_DNA"/>
</dbReference>
<evidence type="ECO:0000313" key="12">
    <source>
        <dbReference type="Proteomes" id="UP000254807"/>
    </source>
</evidence>
<dbReference type="InterPro" id="IPR038765">
    <property type="entry name" value="Papain-like_cys_pep_sf"/>
</dbReference>
<dbReference type="EC" id="3.4.-.-" evidence="11"/>
<organism evidence="11 12">
    <name type="scientific">Enterococcus gallinarum</name>
    <dbReference type="NCBI Taxonomy" id="1353"/>
    <lineage>
        <taxon>Bacteria</taxon>
        <taxon>Bacillati</taxon>
        <taxon>Bacillota</taxon>
        <taxon>Bacilli</taxon>
        <taxon>Lactobacillales</taxon>
        <taxon>Enterococcaceae</taxon>
        <taxon>Enterococcus</taxon>
    </lineage>
</organism>
<evidence type="ECO:0000313" key="11">
    <source>
        <dbReference type="EMBL" id="STD85162.1"/>
    </source>
</evidence>
<feature type="compositionally biased region" description="Low complexity" evidence="8">
    <location>
        <begin position="294"/>
        <end position="312"/>
    </location>
</feature>
<dbReference type="InterPro" id="IPR010978">
    <property type="entry name" value="tRNA-bd_arm"/>
</dbReference>
<dbReference type="InterPro" id="IPR051202">
    <property type="entry name" value="Peptidase_C40"/>
</dbReference>
<dbReference type="GO" id="GO:0000166">
    <property type="term" value="F:nucleotide binding"/>
    <property type="evidence" value="ECO:0007669"/>
    <property type="project" value="InterPro"/>
</dbReference>
<dbReference type="PANTHER" id="PTHR47053">
    <property type="entry name" value="MUREIN DD-ENDOPEPTIDASE MEPH-RELATED"/>
    <property type="match status" value="1"/>
</dbReference>
<reference evidence="11 12" key="1">
    <citation type="submission" date="2018-06" db="EMBL/GenBank/DDBJ databases">
        <authorList>
            <consortium name="Pathogen Informatics"/>
            <person name="Doyle S."/>
        </authorList>
    </citation>
    <scope>NUCLEOTIDE SEQUENCE [LARGE SCALE GENOMIC DNA]</scope>
    <source>
        <strain evidence="11 12">NCTC12360</strain>
    </source>
</reference>
<feature type="compositionally biased region" description="Pro residues" evidence="8">
    <location>
        <begin position="317"/>
        <end position="332"/>
    </location>
</feature>
<evidence type="ECO:0000256" key="7">
    <source>
        <dbReference type="SAM" id="Coils"/>
    </source>
</evidence>
<dbReference type="GO" id="GO:0008234">
    <property type="term" value="F:cysteine-type peptidase activity"/>
    <property type="evidence" value="ECO:0007669"/>
    <property type="project" value="UniProtKB-KW"/>
</dbReference>
<feature type="compositionally biased region" description="Low complexity" evidence="8">
    <location>
        <begin position="240"/>
        <end position="268"/>
    </location>
</feature>
<dbReference type="RefSeq" id="WP_060813920.1">
    <property type="nucleotide sequence ID" value="NZ_JBHULA010000004.1"/>
</dbReference>
<keyword evidence="2" id="KW-0963">Cytoplasm</keyword>
<sequence length="454" mass="49278">MKKKLVSSLCICAIALTSPVIPTTVFADDYDQLIQQKNNEVAELQQQHQSVQIQIDQLTNEVSDINEQAAELIAQQKKLGNEINDLEKEVTDLEARIEKRQVAIQNQARDTQVNGKSDRFISVLLDSESFGDFVQRFHGMTTIVNANNQMIQQQQTDQAAVETKKNEAETKMAEMQQMQGQLEAQKGKLASKQADLNVLQTNLALRQANKESEKEALIAQKEAYEAEQTRIREESERVAARQQAAAEDQLIPTTTESSENSSISAADSSETERSAQGESADVQGDIQETPTNNETSPVTTPDSSSTAASTESNRNPDPQPVPSSKPAPPTPSAPIGNVGAAIVAEAYNHLSKPYVWGAKGPDSFDCSGFTRYVYLQVTGKDIGGWTVPQETAGTMISVSQAQPGDLLFWGAAGSTHHVAISLGGNQYIHAPRPGQTVSVGNTAYYTPSFAVRVN</sequence>
<dbReference type="InterPro" id="IPR000064">
    <property type="entry name" value="NLP_P60_dom"/>
</dbReference>
<evidence type="ECO:0000256" key="3">
    <source>
        <dbReference type="ARBA" id="ARBA00022670"/>
    </source>
</evidence>
<keyword evidence="12" id="KW-1185">Reference proteome</keyword>
<dbReference type="Proteomes" id="UP000254807">
    <property type="component" value="Unassembled WGS sequence"/>
</dbReference>
<keyword evidence="11" id="KW-0449">Lipoprotein</keyword>
<proteinExistence type="inferred from homology"/>
<dbReference type="Pfam" id="PF24568">
    <property type="entry name" value="CC_PcsB"/>
    <property type="match status" value="1"/>
</dbReference>
<dbReference type="InterPro" id="IPR057309">
    <property type="entry name" value="PcsB_CC"/>
</dbReference>
<comment type="similarity">
    <text evidence="1">Belongs to the peptidase C40 family.</text>
</comment>
<dbReference type="PANTHER" id="PTHR47053:SF1">
    <property type="entry name" value="MUREIN DD-ENDOPEPTIDASE MEPH-RELATED"/>
    <property type="match status" value="1"/>
</dbReference>
<dbReference type="Gene3D" id="6.10.250.3150">
    <property type="match status" value="1"/>
</dbReference>
<keyword evidence="7" id="KW-0175">Coiled coil</keyword>
<dbReference type="SUPFAM" id="SSF46589">
    <property type="entry name" value="tRNA-binding arm"/>
    <property type="match status" value="1"/>
</dbReference>
<evidence type="ECO:0000256" key="5">
    <source>
        <dbReference type="ARBA" id="ARBA00022801"/>
    </source>
</evidence>
<dbReference type="Pfam" id="PF00877">
    <property type="entry name" value="NLPC_P60"/>
    <property type="match status" value="1"/>
</dbReference>
<feature type="region of interest" description="Disordered" evidence="8">
    <location>
        <begin position="228"/>
        <end position="336"/>
    </location>
</feature>